<keyword evidence="1" id="KW-0812">Transmembrane</keyword>
<keyword evidence="1" id="KW-1133">Transmembrane helix</keyword>
<dbReference type="Pfam" id="PF07963">
    <property type="entry name" value="N_methyl"/>
    <property type="match status" value="1"/>
</dbReference>
<reference evidence="3 4" key="1">
    <citation type="submission" date="2019-02" db="EMBL/GenBank/DDBJ databases">
        <title>Deep-cultivation of Planctomycetes and their phenomic and genomic characterization uncovers novel biology.</title>
        <authorList>
            <person name="Wiegand S."/>
            <person name="Jogler M."/>
            <person name="Boedeker C."/>
            <person name="Pinto D."/>
            <person name="Vollmers J."/>
            <person name="Rivas-Marin E."/>
            <person name="Kohn T."/>
            <person name="Peeters S.H."/>
            <person name="Heuer A."/>
            <person name="Rast P."/>
            <person name="Oberbeckmann S."/>
            <person name="Bunk B."/>
            <person name="Jeske O."/>
            <person name="Meyerdierks A."/>
            <person name="Storesund J.E."/>
            <person name="Kallscheuer N."/>
            <person name="Luecker S."/>
            <person name="Lage O.M."/>
            <person name="Pohl T."/>
            <person name="Merkel B.J."/>
            <person name="Hornburger P."/>
            <person name="Mueller R.-W."/>
            <person name="Bruemmer F."/>
            <person name="Labrenz M."/>
            <person name="Spormann A.M."/>
            <person name="Op den Camp H."/>
            <person name="Overmann J."/>
            <person name="Amann R."/>
            <person name="Jetten M.S.M."/>
            <person name="Mascher T."/>
            <person name="Medema M.H."/>
            <person name="Devos D.P."/>
            <person name="Kaster A.-K."/>
            <person name="Ovreas L."/>
            <person name="Rohde M."/>
            <person name="Galperin M.Y."/>
            <person name="Jogler C."/>
        </authorList>
    </citation>
    <scope>NUCLEOTIDE SEQUENCE [LARGE SCALE GENOMIC DNA]</scope>
    <source>
        <strain evidence="3 4">Mal48</strain>
    </source>
</reference>
<dbReference type="PANTHER" id="PTHR30093:SF2">
    <property type="entry name" value="TYPE II SECRETION SYSTEM PROTEIN H"/>
    <property type="match status" value="1"/>
</dbReference>
<feature type="transmembrane region" description="Helical" evidence="1">
    <location>
        <begin position="63"/>
        <end position="86"/>
    </location>
</feature>
<dbReference type="SUPFAM" id="SSF54523">
    <property type="entry name" value="Pili subunits"/>
    <property type="match status" value="1"/>
</dbReference>
<dbReference type="InterPro" id="IPR011453">
    <property type="entry name" value="DUF1559"/>
</dbReference>
<evidence type="ECO:0000313" key="3">
    <source>
        <dbReference type="EMBL" id="QDT31517.1"/>
    </source>
</evidence>
<dbReference type="AlphaFoldDB" id="A0A517QJ02"/>
<keyword evidence="4" id="KW-1185">Reference proteome</keyword>
<feature type="domain" description="DUF1559" evidence="2">
    <location>
        <begin position="87"/>
        <end position="309"/>
    </location>
</feature>
<proteinExistence type="predicted"/>
<gene>
    <name evidence="3" type="ORF">Mal48_07510</name>
</gene>
<evidence type="ECO:0000259" key="2">
    <source>
        <dbReference type="Pfam" id="PF07596"/>
    </source>
</evidence>
<organism evidence="3 4">
    <name type="scientific">Thalassoglobus polymorphus</name>
    <dbReference type="NCBI Taxonomy" id="2527994"/>
    <lineage>
        <taxon>Bacteria</taxon>
        <taxon>Pseudomonadati</taxon>
        <taxon>Planctomycetota</taxon>
        <taxon>Planctomycetia</taxon>
        <taxon>Planctomycetales</taxon>
        <taxon>Planctomycetaceae</taxon>
        <taxon>Thalassoglobus</taxon>
    </lineage>
</organism>
<dbReference type="Proteomes" id="UP000315724">
    <property type="component" value="Chromosome"/>
</dbReference>
<dbReference type="PROSITE" id="PS00409">
    <property type="entry name" value="PROKAR_NTER_METHYL"/>
    <property type="match status" value="1"/>
</dbReference>
<evidence type="ECO:0000313" key="4">
    <source>
        <dbReference type="Proteomes" id="UP000315724"/>
    </source>
</evidence>
<dbReference type="PANTHER" id="PTHR30093">
    <property type="entry name" value="GENERAL SECRETION PATHWAY PROTEIN G"/>
    <property type="match status" value="1"/>
</dbReference>
<evidence type="ECO:0000256" key="1">
    <source>
        <dbReference type="SAM" id="Phobius"/>
    </source>
</evidence>
<dbReference type="InterPro" id="IPR012902">
    <property type="entry name" value="N_methyl_site"/>
</dbReference>
<protein>
    <submittedName>
        <fullName evidence="3">Putative major pilin subunit</fullName>
    </submittedName>
</protein>
<sequence length="328" mass="35714">MPAIQDQCTRKTQRPLEHFRVSYERGECFSCGKSHTFMRPVANTNSKVVTGSNSLHTSGKRGFTLIELLVVISIIAILVALLLPAVQQARESARRTQCKSHLHQVGIAMHNYHDVHQTLPPGSMVMGPTFPLQSGWGWGTFLLPYMEQTPLYNQLDFNTGNAQATNLPFLETPIAVYRCPSDPAPETILAVLAGGVTTRIAHGNFVGSEEVLYPLSRTRFSTIQDGLSQTIVAGEWKYVSTSTGELTASWCGVISDGVSYKFSASIPYVRILPGVKVNSSVGFNSNHPGGVQVLLGDASVQFLSESMDSGVYYSLYTPKGSEAFSSPF</sequence>
<dbReference type="InterPro" id="IPR027558">
    <property type="entry name" value="Pre_pil_HX9DG_C"/>
</dbReference>
<keyword evidence="1" id="KW-0472">Membrane</keyword>
<dbReference type="InterPro" id="IPR045584">
    <property type="entry name" value="Pilin-like"/>
</dbReference>
<name>A0A517QJ02_9PLAN</name>
<dbReference type="KEGG" id="tpol:Mal48_07510"/>
<accession>A0A517QJ02</accession>
<dbReference type="Pfam" id="PF07596">
    <property type="entry name" value="SBP_bac_10"/>
    <property type="match status" value="1"/>
</dbReference>
<dbReference type="NCBIfam" id="TIGR04294">
    <property type="entry name" value="pre_pil_HX9DG"/>
    <property type="match status" value="1"/>
</dbReference>
<dbReference type="EMBL" id="CP036267">
    <property type="protein sequence ID" value="QDT31517.1"/>
    <property type="molecule type" value="Genomic_DNA"/>
</dbReference>
<dbReference type="NCBIfam" id="TIGR02532">
    <property type="entry name" value="IV_pilin_GFxxxE"/>
    <property type="match status" value="1"/>
</dbReference>
<dbReference type="Gene3D" id="3.30.700.10">
    <property type="entry name" value="Glycoprotein, Type 4 Pilin"/>
    <property type="match status" value="1"/>
</dbReference>